<feature type="compositionally biased region" description="Low complexity" evidence="5">
    <location>
        <begin position="363"/>
        <end position="374"/>
    </location>
</feature>
<dbReference type="AlphaFoldDB" id="A0A6G1G145"/>
<proteinExistence type="inferred from homology"/>
<feature type="compositionally biased region" description="Pro residues" evidence="5">
    <location>
        <begin position="279"/>
        <end position="306"/>
    </location>
</feature>
<dbReference type="GeneID" id="54420206"/>
<dbReference type="PROSITE" id="PS51329">
    <property type="entry name" value="C_CAP_COFACTOR_C"/>
    <property type="match status" value="1"/>
</dbReference>
<evidence type="ECO:0000313" key="8">
    <source>
        <dbReference type="Proteomes" id="UP000504638"/>
    </source>
</evidence>
<dbReference type="InterPro" id="IPR006599">
    <property type="entry name" value="CARP_motif"/>
</dbReference>
<dbReference type="PROSITE" id="PS01088">
    <property type="entry name" value="CAP_1"/>
    <property type="match status" value="1"/>
</dbReference>
<dbReference type="Pfam" id="PF08603">
    <property type="entry name" value="CAP_C"/>
    <property type="match status" value="1"/>
</dbReference>
<dbReference type="InterPro" id="IPR001837">
    <property type="entry name" value="Adenylate_cyclase-assoc_CAP"/>
</dbReference>
<dbReference type="GO" id="GO:0008179">
    <property type="term" value="F:adenylate cyclase binding"/>
    <property type="evidence" value="ECO:0007669"/>
    <property type="project" value="TreeGrafter"/>
</dbReference>
<evidence type="ECO:0000256" key="4">
    <source>
        <dbReference type="RuleBase" id="RU000647"/>
    </source>
</evidence>
<evidence type="ECO:0000256" key="3">
    <source>
        <dbReference type="ARBA" id="ARBA00072052"/>
    </source>
</evidence>
<comment type="similarity">
    <text evidence="1 4">Belongs to the CAP family.</text>
</comment>
<sequence length="550" mass="58489">MEANPPAKLARPISESSLTELLHRLEAATSRLEDIASSAASYDPADSQPGTTAPAAATSKPDSSAKQPPPSAASTPRPETPSEPSIPNVVALLDSLMSEALEPWMELSEKIGGLVKEQSAGVDKAFQEQRSFILLTTQAKNPGQDSATYMECLVGIQSQIIKVDEMVSKNYGSQFRDHLAMVAGGLQCLSWVTVDSKPQDLVSELFGGAQMYGNKILQKYKTEDQTQVKWVQAFYKLFKMLQEYIRTNFPKGITWNPKGIEASEALKQAKASKSGAKAPGPPGPPPPPAGGAPPPPPPPAPAPPPFTGDVSKSSAKEGDMGAVFQELSKGESVTQGLRKVQASQQTHKNPSLRAAAAAVPTRSDSSSSAGRGKSPTPPGKKPKPESMRTKKPPRKELDGNKWIIENYDSPAGPVEISVELSHSILITRCKNTTIRIHGKANAISADSSSRLSIILDSLVSSVDVIKCPNFAVQVLGSIPTILLDQVDGATVYLSKESAGSEIFSSKCSSVNVNVLGDGDDGDYKECPVPEQMRSFIKDGKLVTEIVEHAG</sequence>
<dbReference type="InterPro" id="IPR036223">
    <property type="entry name" value="CAP_C_sf"/>
</dbReference>
<dbReference type="InterPro" id="IPR018106">
    <property type="entry name" value="CAP_CS_N"/>
</dbReference>
<dbReference type="PANTHER" id="PTHR10652">
    <property type="entry name" value="ADENYLYL CYCLASE-ASSOCIATED PROTEIN"/>
    <property type="match status" value="1"/>
</dbReference>
<feature type="compositionally biased region" description="Polar residues" evidence="5">
    <location>
        <begin position="331"/>
        <end position="349"/>
    </location>
</feature>
<evidence type="ECO:0000313" key="7">
    <source>
        <dbReference type="EMBL" id="KAF1811774.1"/>
    </source>
</evidence>
<evidence type="ECO:0000256" key="1">
    <source>
        <dbReference type="ARBA" id="ARBA00007659"/>
    </source>
</evidence>
<dbReference type="GO" id="GO:0019933">
    <property type="term" value="P:cAMP-mediated signaling"/>
    <property type="evidence" value="ECO:0007669"/>
    <property type="project" value="TreeGrafter"/>
</dbReference>
<evidence type="ECO:0000313" key="9">
    <source>
        <dbReference type="RefSeq" id="XP_033533405.1"/>
    </source>
</evidence>
<dbReference type="InterPro" id="IPR017901">
    <property type="entry name" value="C-CAP_CF_C-like"/>
</dbReference>
<organism evidence="7">
    <name type="scientific">Eremomyces bilateralis CBS 781.70</name>
    <dbReference type="NCBI Taxonomy" id="1392243"/>
    <lineage>
        <taxon>Eukaryota</taxon>
        <taxon>Fungi</taxon>
        <taxon>Dikarya</taxon>
        <taxon>Ascomycota</taxon>
        <taxon>Pezizomycotina</taxon>
        <taxon>Dothideomycetes</taxon>
        <taxon>Dothideomycetes incertae sedis</taxon>
        <taxon>Eremomycetales</taxon>
        <taxon>Eremomycetaceae</taxon>
        <taxon>Eremomyces</taxon>
    </lineage>
</organism>
<feature type="region of interest" description="Disordered" evidence="5">
    <location>
        <begin position="329"/>
        <end position="401"/>
    </location>
</feature>
<dbReference type="Gene3D" id="2.160.20.70">
    <property type="match status" value="1"/>
</dbReference>
<dbReference type="OrthoDB" id="77251at2759"/>
<dbReference type="SMART" id="SM00673">
    <property type="entry name" value="CARP"/>
    <property type="match status" value="2"/>
</dbReference>
<dbReference type="PANTHER" id="PTHR10652:SF0">
    <property type="entry name" value="ADENYLYL CYCLASE-ASSOCIATED PROTEIN"/>
    <property type="match status" value="1"/>
</dbReference>
<gene>
    <name evidence="7 9" type="ORF">P152DRAFT_459235</name>
</gene>
<dbReference type="Pfam" id="PF01213">
    <property type="entry name" value="CAP_N-CM"/>
    <property type="match status" value="1"/>
</dbReference>
<name>A0A6G1G145_9PEZI</name>
<dbReference type="FunFam" id="1.25.40.330:FF:000001">
    <property type="entry name" value="Adenylyl cyclase-associated protein"/>
    <property type="match status" value="1"/>
</dbReference>
<accession>A0A6G1G145</accession>
<evidence type="ECO:0000256" key="5">
    <source>
        <dbReference type="SAM" id="MobiDB-lite"/>
    </source>
</evidence>
<reference evidence="7 9" key="1">
    <citation type="submission" date="2020-01" db="EMBL/GenBank/DDBJ databases">
        <authorList>
            <consortium name="DOE Joint Genome Institute"/>
            <person name="Haridas S."/>
            <person name="Albert R."/>
            <person name="Binder M."/>
            <person name="Bloem J."/>
            <person name="Labutti K."/>
            <person name="Salamov A."/>
            <person name="Andreopoulos B."/>
            <person name="Baker S.E."/>
            <person name="Barry K."/>
            <person name="Bills G."/>
            <person name="Bluhm B.H."/>
            <person name="Cannon C."/>
            <person name="Castanera R."/>
            <person name="Culley D.E."/>
            <person name="Daum C."/>
            <person name="Ezra D."/>
            <person name="Gonzalez J.B."/>
            <person name="Henrissat B."/>
            <person name="Kuo A."/>
            <person name="Liang C."/>
            <person name="Lipzen A."/>
            <person name="Lutzoni F."/>
            <person name="Magnuson J."/>
            <person name="Mondo S."/>
            <person name="Nolan M."/>
            <person name="Ohm R."/>
            <person name="Pangilinan J."/>
            <person name="Park H.-J."/>
            <person name="Ramirez L."/>
            <person name="Alfaro M."/>
            <person name="Sun H."/>
            <person name="Tritt A."/>
            <person name="Yoshinaga Y."/>
            <person name="Zwiers L.-H."/>
            <person name="Turgeon B.G."/>
            <person name="Goodwin S.B."/>
            <person name="Spatafora J.W."/>
            <person name="Crous P.W."/>
            <person name="Grigoriev I.V."/>
        </authorList>
    </citation>
    <scope>NUCLEOTIDE SEQUENCE</scope>
    <source>
        <strain evidence="7 9">CBS 781.70</strain>
    </source>
</reference>
<protein>
    <recommendedName>
        <fullName evidence="3 4">Adenylyl cyclase-associated protein</fullName>
    </recommendedName>
</protein>
<evidence type="ECO:0000259" key="6">
    <source>
        <dbReference type="PROSITE" id="PS51329"/>
    </source>
</evidence>
<dbReference type="Pfam" id="PF21938">
    <property type="entry name" value="CAP_N"/>
    <property type="match status" value="1"/>
</dbReference>
<keyword evidence="8" id="KW-1185">Reference proteome</keyword>
<dbReference type="EMBL" id="ML975160">
    <property type="protein sequence ID" value="KAF1811774.1"/>
    <property type="molecule type" value="Genomic_DNA"/>
</dbReference>
<feature type="compositionally biased region" description="Low complexity" evidence="5">
    <location>
        <begin position="59"/>
        <end position="86"/>
    </location>
</feature>
<reference evidence="9" key="3">
    <citation type="submission" date="2025-04" db="UniProtKB">
        <authorList>
            <consortium name="RefSeq"/>
        </authorList>
    </citation>
    <scope>IDENTIFICATION</scope>
    <source>
        <strain evidence="9">CBS 781.70</strain>
    </source>
</reference>
<dbReference type="FunFam" id="2.160.20.70:FF:000008">
    <property type="entry name" value="Adenylyl cyclase-associated protein"/>
    <property type="match status" value="1"/>
</dbReference>
<feature type="domain" description="C-CAP/cofactor C-like" evidence="6">
    <location>
        <begin position="392"/>
        <end position="530"/>
    </location>
</feature>
<dbReference type="Proteomes" id="UP000504638">
    <property type="component" value="Unplaced"/>
</dbReference>
<dbReference type="InterPro" id="IPR013992">
    <property type="entry name" value="Adenylate_cyclase-assoc_CAP_N"/>
</dbReference>
<feature type="compositionally biased region" description="Low complexity" evidence="5">
    <location>
        <begin position="36"/>
        <end position="47"/>
    </location>
</feature>
<dbReference type="Gene3D" id="1.25.40.330">
    <property type="entry name" value="Adenylate cyclase-associated CAP, N-terminal domain"/>
    <property type="match status" value="1"/>
</dbReference>
<dbReference type="GO" id="GO:0007015">
    <property type="term" value="P:actin filament organization"/>
    <property type="evidence" value="ECO:0007669"/>
    <property type="project" value="TreeGrafter"/>
</dbReference>
<comment type="function">
    <text evidence="2">The N-terminal domain binds to adenylyl cyclase, thereby enabling adenylyl cyclase to be activated by upstream regulatory signals, such as Ras. The C-terminal domain is required for normal cellular morphology and growth control.</text>
</comment>
<dbReference type="InterPro" id="IPR036222">
    <property type="entry name" value="CAP_N_sf"/>
</dbReference>
<dbReference type="InterPro" id="IPR016098">
    <property type="entry name" value="CAP/MinC_C"/>
</dbReference>
<dbReference type="SUPFAM" id="SSF101278">
    <property type="entry name" value="N-terminal domain of adenylylcyclase associated protein, CAP"/>
    <property type="match status" value="1"/>
</dbReference>
<dbReference type="GO" id="GO:0003779">
    <property type="term" value="F:actin binding"/>
    <property type="evidence" value="ECO:0007669"/>
    <property type="project" value="InterPro"/>
</dbReference>
<evidence type="ECO:0000256" key="2">
    <source>
        <dbReference type="ARBA" id="ARBA00054756"/>
    </source>
</evidence>
<dbReference type="SUPFAM" id="SSF69340">
    <property type="entry name" value="C-terminal domain of adenylylcyclase associated protein"/>
    <property type="match status" value="1"/>
</dbReference>
<feature type="region of interest" description="Disordered" evidence="5">
    <location>
        <begin position="266"/>
        <end position="315"/>
    </location>
</feature>
<dbReference type="GO" id="GO:0005737">
    <property type="term" value="C:cytoplasm"/>
    <property type="evidence" value="ECO:0007669"/>
    <property type="project" value="TreeGrafter"/>
</dbReference>
<dbReference type="RefSeq" id="XP_033533405.1">
    <property type="nucleotide sequence ID" value="XM_033679636.1"/>
</dbReference>
<feature type="compositionally biased region" description="Basic and acidic residues" evidence="5">
    <location>
        <begin position="382"/>
        <end position="399"/>
    </location>
</feature>
<feature type="region of interest" description="Disordered" evidence="5">
    <location>
        <begin position="36"/>
        <end position="86"/>
    </location>
</feature>
<dbReference type="InterPro" id="IPR053950">
    <property type="entry name" value="CAP_N"/>
</dbReference>
<reference evidence="9" key="2">
    <citation type="submission" date="2020-04" db="EMBL/GenBank/DDBJ databases">
        <authorList>
            <consortium name="NCBI Genome Project"/>
        </authorList>
    </citation>
    <scope>NUCLEOTIDE SEQUENCE</scope>
    <source>
        <strain evidence="9">CBS 781.70</strain>
    </source>
</reference>
<dbReference type="InterPro" id="IPR013912">
    <property type="entry name" value="Adenylate_cyclase-assoc_CAP_C"/>
</dbReference>